<dbReference type="InterPro" id="IPR000157">
    <property type="entry name" value="TIR_dom"/>
</dbReference>
<dbReference type="SUPFAM" id="SSF52200">
    <property type="entry name" value="Toll/Interleukin receptor TIR domain"/>
    <property type="match status" value="1"/>
</dbReference>
<dbReference type="EMBL" id="CP126660">
    <property type="protein sequence ID" value="WKA01590.1"/>
    <property type="molecule type" value="Genomic_DNA"/>
</dbReference>
<evidence type="ECO:0000313" key="6">
    <source>
        <dbReference type="EMBL" id="WKA01590.1"/>
    </source>
</evidence>
<dbReference type="InterPro" id="IPR035897">
    <property type="entry name" value="Toll_tir_struct_dom_sf"/>
</dbReference>
<dbReference type="Proteomes" id="UP001227230">
    <property type="component" value="Chromosome 13"/>
</dbReference>
<dbReference type="PANTHER" id="PTHR32009:SF39">
    <property type="entry name" value="TIR DOMAIN-CONTAINING PROTEIN"/>
    <property type="match status" value="1"/>
</dbReference>
<dbReference type="Gene3D" id="3.40.50.10140">
    <property type="entry name" value="Toll/interleukin-1 receptor homology (TIR) domain"/>
    <property type="match status" value="1"/>
</dbReference>
<dbReference type="EC" id="3.2.2.6" evidence="1"/>
<dbReference type="Pfam" id="PF01582">
    <property type="entry name" value="TIR"/>
    <property type="match status" value="1"/>
</dbReference>
<keyword evidence="3" id="KW-0520">NAD</keyword>
<proteinExistence type="predicted"/>
<evidence type="ECO:0000256" key="1">
    <source>
        <dbReference type="ARBA" id="ARBA00011982"/>
    </source>
</evidence>
<protein>
    <recommendedName>
        <fullName evidence="1">ADP-ribosyl cyclase/cyclic ADP-ribose hydrolase</fullName>
        <ecNumber evidence="1">3.2.2.6</ecNumber>
    </recommendedName>
</protein>
<dbReference type="PROSITE" id="PS50104">
    <property type="entry name" value="TIR"/>
    <property type="match status" value="1"/>
</dbReference>
<name>A0ABY9D493_VITVI</name>
<evidence type="ECO:0000259" key="5">
    <source>
        <dbReference type="PROSITE" id="PS50104"/>
    </source>
</evidence>
<dbReference type="PANTHER" id="PTHR32009">
    <property type="entry name" value="TMV RESISTANCE PROTEIN N-LIKE"/>
    <property type="match status" value="1"/>
</dbReference>
<keyword evidence="7" id="KW-1185">Reference proteome</keyword>
<evidence type="ECO:0000256" key="4">
    <source>
        <dbReference type="ARBA" id="ARBA00047304"/>
    </source>
</evidence>
<comment type="catalytic activity">
    <reaction evidence="4">
        <text>NAD(+) + H2O = ADP-D-ribose + nicotinamide + H(+)</text>
        <dbReference type="Rhea" id="RHEA:16301"/>
        <dbReference type="ChEBI" id="CHEBI:15377"/>
        <dbReference type="ChEBI" id="CHEBI:15378"/>
        <dbReference type="ChEBI" id="CHEBI:17154"/>
        <dbReference type="ChEBI" id="CHEBI:57540"/>
        <dbReference type="ChEBI" id="CHEBI:57967"/>
        <dbReference type="EC" id="3.2.2.6"/>
    </reaction>
    <physiologicalReaction direction="left-to-right" evidence="4">
        <dbReference type="Rhea" id="RHEA:16302"/>
    </physiologicalReaction>
</comment>
<organism evidence="6 7">
    <name type="scientific">Vitis vinifera</name>
    <name type="common">Grape</name>
    <dbReference type="NCBI Taxonomy" id="29760"/>
    <lineage>
        <taxon>Eukaryota</taxon>
        <taxon>Viridiplantae</taxon>
        <taxon>Streptophyta</taxon>
        <taxon>Embryophyta</taxon>
        <taxon>Tracheophyta</taxon>
        <taxon>Spermatophyta</taxon>
        <taxon>Magnoliopsida</taxon>
        <taxon>eudicotyledons</taxon>
        <taxon>Gunneridae</taxon>
        <taxon>Pentapetalae</taxon>
        <taxon>rosids</taxon>
        <taxon>Vitales</taxon>
        <taxon>Vitaceae</taxon>
        <taxon>Viteae</taxon>
        <taxon>Vitis</taxon>
    </lineage>
</organism>
<accession>A0ABY9D493</accession>
<keyword evidence="2" id="KW-0378">Hydrolase</keyword>
<sequence>MAISSSSSSFSFSSSSSLQRGYDVFLSFRGEDTRNNFTAHLYKELHTKGIEDSITEFGSVEFVEPEVIETELFGLHDLDSYIWGKSGKTKGL</sequence>
<gene>
    <name evidence="6" type="ORF">VitviT2T_019862</name>
</gene>
<evidence type="ECO:0000256" key="3">
    <source>
        <dbReference type="ARBA" id="ARBA00023027"/>
    </source>
</evidence>
<reference evidence="6 7" key="1">
    <citation type="journal article" date="2023" name="Hortic Res">
        <title>The complete reference genome for grapevine (Vitis vinifera L.) genetics and breeding.</title>
        <authorList>
            <person name="Shi X."/>
            <person name="Cao S."/>
            <person name="Wang X."/>
            <person name="Huang S."/>
            <person name="Wang Y."/>
            <person name="Liu Z."/>
            <person name="Liu W."/>
            <person name="Leng X."/>
            <person name="Peng Y."/>
            <person name="Wang N."/>
            <person name="Wang Y."/>
            <person name="Ma Z."/>
            <person name="Xu X."/>
            <person name="Zhang F."/>
            <person name="Xue H."/>
            <person name="Zhong H."/>
            <person name="Wang Y."/>
            <person name="Zhang K."/>
            <person name="Velt A."/>
            <person name="Avia K."/>
            <person name="Holtgrawe D."/>
            <person name="Grimplet J."/>
            <person name="Matus J.T."/>
            <person name="Ware D."/>
            <person name="Wu X."/>
            <person name="Wang H."/>
            <person name="Liu C."/>
            <person name="Fang Y."/>
            <person name="Rustenholz C."/>
            <person name="Cheng Z."/>
            <person name="Xiao H."/>
            <person name="Zhou Y."/>
        </authorList>
    </citation>
    <scope>NUCLEOTIDE SEQUENCE [LARGE SCALE GENOMIC DNA]</scope>
    <source>
        <strain evidence="7">cv. Pinot noir / PN40024</strain>
        <tissue evidence="6">Leaf</tissue>
    </source>
</reference>
<evidence type="ECO:0000256" key="2">
    <source>
        <dbReference type="ARBA" id="ARBA00022801"/>
    </source>
</evidence>
<evidence type="ECO:0000313" key="7">
    <source>
        <dbReference type="Proteomes" id="UP001227230"/>
    </source>
</evidence>
<feature type="domain" description="TIR" evidence="5">
    <location>
        <begin position="20"/>
        <end position="92"/>
    </location>
</feature>